<dbReference type="SUPFAM" id="SSF48452">
    <property type="entry name" value="TPR-like"/>
    <property type="match status" value="1"/>
</dbReference>
<protein>
    <submittedName>
        <fullName evidence="3">Tetratricopeptide repeat protein</fullName>
    </submittedName>
</protein>
<evidence type="ECO:0000313" key="4">
    <source>
        <dbReference type="Proteomes" id="UP001595791"/>
    </source>
</evidence>
<organism evidence="3 4">
    <name type="scientific">Chitinimonas lacunae</name>
    <dbReference type="NCBI Taxonomy" id="1963018"/>
    <lineage>
        <taxon>Bacteria</taxon>
        <taxon>Pseudomonadati</taxon>
        <taxon>Pseudomonadota</taxon>
        <taxon>Betaproteobacteria</taxon>
        <taxon>Neisseriales</taxon>
        <taxon>Chitinibacteraceae</taxon>
        <taxon>Chitinimonas</taxon>
    </lineage>
</organism>
<keyword evidence="1" id="KW-0802">TPR repeat</keyword>
<sequence>MTDLNLFDNDELLALAQLDIGAERLDAALAKLKTLLNREAPPVAALALAGRLYAQIGLLDKARLHFEQYLAYHPEAVNERFQLGMVHFDGGNSEHALELWGQVRESFPHHPPALFYSALAIGRAGRDHEARALLQTLLNTAEPDNLYSGRAKELLASLAHEPEAAPADLQQMEVPDQYRTQH</sequence>
<evidence type="ECO:0000256" key="1">
    <source>
        <dbReference type="PROSITE-ProRule" id="PRU00339"/>
    </source>
</evidence>
<dbReference type="Gene3D" id="1.25.40.10">
    <property type="entry name" value="Tetratricopeptide repeat domain"/>
    <property type="match status" value="1"/>
</dbReference>
<accession>A0ABV8MY39</accession>
<dbReference type="InterPro" id="IPR011990">
    <property type="entry name" value="TPR-like_helical_dom_sf"/>
</dbReference>
<feature type="region of interest" description="Disordered" evidence="2">
    <location>
        <begin position="163"/>
        <end position="182"/>
    </location>
</feature>
<comment type="caution">
    <text evidence="3">The sequence shown here is derived from an EMBL/GenBank/DDBJ whole genome shotgun (WGS) entry which is preliminary data.</text>
</comment>
<gene>
    <name evidence="3" type="ORF">ACFOW7_21250</name>
</gene>
<dbReference type="PROSITE" id="PS50005">
    <property type="entry name" value="TPR"/>
    <property type="match status" value="1"/>
</dbReference>
<evidence type="ECO:0000256" key="2">
    <source>
        <dbReference type="SAM" id="MobiDB-lite"/>
    </source>
</evidence>
<dbReference type="Proteomes" id="UP001595791">
    <property type="component" value="Unassembled WGS sequence"/>
</dbReference>
<evidence type="ECO:0000313" key="3">
    <source>
        <dbReference type="EMBL" id="MFC4161870.1"/>
    </source>
</evidence>
<feature type="repeat" description="TPR" evidence="1">
    <location>
        <begin position="43"/>
        <end position="76"/>
    </location>
</feature>
<reference evidence="4" key="1">
    <citation type="journal article" date="2019" name="Int. J. Syst. Evol. Microbiol.">
        <title>The Global Catalogue of Microorganisms (GCM) 10K type strain sequencing project: providing services to taxonomists for standard genome sequencing and annotation.</title>
        <authorList>
            <consortium name="The Broad Institute Genomics Platform"/>
            <consortium name="The Broad Institute Genome Sequencing Center for Infectious Disease"/>
            <person name="Wu L."/>
            <person name="Ma J."/>
        </authorList>
    </citation>
    <scope>NUCLEOTIDE SEQUENCE [LARGE SCALE GENOMIC DNA]</scope>
    <source>
        <strain evidence="4">LMG 29894</strain>
    </source>
</reference>
<dbReference type="RefSeq" id="WP_378168482.1">
    <property type="nucleotide sequence ID" value="NZ_JBHSBU010000002.1"/>
</dbReference>
<name>A0ABV8MY39_9NEIS</name>
<dbReference type="InterPro" id="IPR019734">
    <property type="entry name" value="TPR_rpt"/>
</dbReference>
<dbReference type="Pfam" id="PF13432">
    <property type="entry name" value="TPR_16"/>
    <property type="match status" value="2"/>
</dbReference>
<proteinExistence type="predicted"/>
<keyword evidence="4" id="KW-1185">Reference proteome</keyword>
<dbReference type="EMBL" id="JBHSBU010000002">
    <property type="protein sequence ID" value="MFC4161870.1"/>
    <property type="molecule type" value="Genomic_DNA"/>
</dbReference>